<evidence type="ECO:0000256" key="3">
    <source>
        <dbReference type="ARBA" id="ARBA00022692"/>
    </source>
</evidence>
<evidence type="ECO:0000313" key="9">
    <source>
        <dbReference type="Proteomes" id="UP000321558"/>
    </source>
</evidence>
<accession>A0A511ZL94</accession>
<feature type="transmembrane region" description="Helical" evidence="6">
    <location>
        <begin position="99"/>
        <end position="117"/>
    </location>
</feature>
<feature type="transmembrane region" description="Helical" evidence="6">
    <location>
        <begin position="36"/>
        <end position="57"/>
    </location>
</feature>
<feature type="transmembrane region" description="Helical" evidence="6">
    <location>
        <begin position="244"/>
        <end position="263"/>
    </location>
</feature>
<dbReference type="PANTHER" id="PTHR32322:SF2">
    <property type="entry name" value="EAMA DOMAIN-CONTAINING PROTEIN"/>
    <property type="match status" value="1"/>
</dbReference>
<dbReference type="EMBL" id="BJYM01000012">
    <property type="protein sequence ID" value="GEN88221.1"/>
    <property type="molecule type" value="Genomic_DNA"/>
</dbReference>
<evidence type="ECO:0000256" key="5">
    <source>
        <dbReference type="ARBA" id="ARBA00023136"/>
    </source>
</evidence>
<comment type="caution">
    <text evidence="8">The sequence shown here is derived from an EMBL/GenBank/DDBJ whole genome shotgun (WGS) entry which is preliminary data.</text>
</comment>
<dbReference type="RefSeq" id="WP_147211151.1">
    <property type="nucleotide sequence ID" value="NZ_BJYM01000012.1"/>
</dbReference>
<keyword evidence="9" id="KW-1185">Reference proteome</keyword>
<feature type="transmembrane region" description="Helical" evidence="6">
    <location>
        <begin position="69"/>
        <end position="87"/>
    </location>
</feature>
<evidence type="ECO:0000256" key="1">
    <source>
        <dbReference type="ARBA" id="ARBA00004127"/>
    </source>
</evidence>
<feature type="transmembrane region" description="Helical" evidence="6">
    <location>
        <begin position="124"/>
        <end position="144"/>
    </location>
</feature>
<dbReference type="OrthoDB" id="9790852at2"/>
<dbReference type="STRING" id="582851.GCA_900162665_03793"/>
<feature type="domain" description="EamA" evidence="7">
    <location>
        <begin position="152"/>
        <end position="286"/>
    </location>
</feature>
<evidence type="ECO:0000256" key="6">
    <source>
        <dbReference type="SAM" id="Phobius"/>
    </source>
</evidence>
<feature type="transmembrane region" description="Helical" evidence="6">
    <location>
        <begin position="12"/>
        <end position="30"/>
    </location>
</feature>
<dbReference type="AlphaFoldDB" id="A0A511ZL94"/>
<evidence type="ECO:0000256" key="2">
    <source>
        <dbReference type="ARBA" id="ARBA00007362"/>
    </source>
</evidence>
<evidence type="ECO:0000256" key="4">
    <source>
        <dbReference type="ARBA" id="ARBA00022989"/>
    </source>
</evidence>
<dbReference type="Proteomes" id="UP000321558">
    <property type="component" value="Unassembled WGS sequence"/>
</dbReference>
<dbReference type="InterPro" id="IPR000620">
    <property type="entry name" value="EamA_dom"/>
</dbReference>
<protein>
    <submittedName>
        <fullName evidence="8">Membrane protein</fullName>
    </submittedName>
</protein>
<comment type="similarity">
    <text evidence="2">Belongs to the EamA transporter family.</text>
</comment>
<keyword evidence="5 6" id="KW-0472">Membrane</keyword>
<name>A0A511ZL94_9BACI</name>
<sequence>MRQSAFNPKAAVVIGVFSISTSAIFVRLASEASASIIANYRLLFAALLLLPFILFHYKHEFKRITTKNWGLSILAGVFLALFFILWFESLNHTSVASSVVLISLQPILAFIGTYFIFGERFSSGAVISIFIVLLGGLIIGSGDFQLSGDVLYGDMLALLGAIAVTTYFLSGQHVRKNVSLITYTFIVYSISAVTLTLFNIIQQENFFSYPASHWWIFIALAIIPTFLGHSLFNWSLKWLSTSTISMAIVFEPVGAGILAFLILNEAPTWAQFLGGTIIVIGLFLFILSTSRKKKITISTKNYK</sequence>
<dbReference type="SUPFAM" id="SSF103481">
    <property type="entry name" value="Multidrug resistance efflux transporter EmrE"/>
    <property type="match status" value="2"/>
</dbReference>
<keyword evidence="4 6" id="KW-1133">Transmembrane helix</keyword>
<reference evidence="8 9" key="1">
    <citation type="submission" date="2019-07" db="EMBL/GenBank/DDBJ databases">
        <title>Whole genome shotgun sequence of Oceanobacillus sojae NBRC 105379.</title>
        <authorList>
            <person name="Hosoyama A."/>
            <person name="Uohara A."/>
            <person name="Ohji S."/>
            <person name="Ichikawa N."/>
        </authorList>
    </citation>
    <scope>NUCLEOTIDE SEQUENCE [LARGE SCALE GENOMIC DNA]</scope>
    <source>
        <strain evidence="8 9">NBRC 105379</strain>
    </source>
</reference>
<feature type="transmembrane region" description="Helical" evidence="6">
    <location>
        <begin position="213"/>
        <end position="232"/>
    </location>
</feature>
<evidence type="ECO:0000313" key="8">
    <source>
        <dbReference type="EMBL" id="GEN88221.1"/>
    </source>
</evidence>
<proteinExistence type="inferred from homology"/>
<dbReference type="Pfam" id="PF00892">
    <property type="entry name" value="EamA"/>
    <property type="match status" value="2"/>
</dbReference>
<dbReference type="InterPro" id="IPR037185">
    <property type="entry name" value="EmrE-like"/>
</dbReference>
<comment type="subcellular location">
    <subcellularLocation>
        <location evidence="1">Endomembrane system</location>
        <topology evidence="1">Multi-pass membrane protein</topology>
    </subcellularLocation>
</comment>
<feature type="transmembrane region" description="Helical" evidence="6">
    <location>
        <begin position="181"/>
        <end position="201"/>
    </location>
</feature>
<gene>
    <name evidence="8" type="ORF">OSO01_29600</name>
</gene>
<organism evidence="8 9">
    <name type="scientific">Oceanobacillus sojae</name>
    <dbReference type="NCBI Taxonomy" id="582851"/>
    <lineage>
        <taxon>Bacteria</taxon>
        <taxon>Bacillati</taxon>
        <taxon>Bacillota</taxon>
        <taxon>Bacilli</taxon>
        <taxon>Bacillales</taxon>
        <taxon>Bacillaceae</taxon>
        <taxon>Oceanobacillus</taxon>
    </lineage>
</organism>
<evidence type="ECO:0000259" key="7">
    <source>
        <dbReference type="Pfam" id="PF00892"/>
    </source>
</evidence>
<dbReference type="InterPro" id="IPR050638">
    <property type="entry name" value="AA-Vitamin_Transporters"/>
</dbReference>
<dbReference type="PANTHER" id="PTHR32322">
    <property type="entry name" value="INNER MEMBRANE TRANSPORTER"/>
    <property type="match status" value="1"/>
</dbReference>
<feature type="domain" description="EamA" evidence="7">
    <location>
        <begin position="12"/>
        <end position="139"/>
    </location>
</feature>
<keyword evidence="3 6" id="KW-0812">Transmembrane</keyword>
<feature type="transmembrane region" description="Helical" evidence="6">
    <location>
        <begin position="269"/>
        <end position="287"/>
    </location>
</feature>
<feature type="transmembrane region" description="Helical" evidence="6">
    <location>
        <begin position="150"/>
        <end position="169"/>
    </location>
</feature>
<dbReference type="GO" id="GO:0016020">
    <property type="term" value="C:membrane"/>
    <property type="evidence" value="ECO:0007669"/>
    <property type="project" value="UniProtKB-SubCell"/>
</dbReference>